<dbReference type="AlphaFoldDB" id="A0A5C6U226"/>
<name>A0A5C6U226_9BURK</name>
<evidence type="ECO:0000313" key="3">
    <source>
        <dbReference type="EMBL" id="TXC65991.1"/>
    </source>
</evidence>
<comment type="caution">
    <text evidence="3">The sequence shown here is derived from an EMBL/GenBank/DDBJ whole genome shotgun (WGS) entry which is preliminary data.</text>
</comment>
<feature type="compositionally biased region" description="Gly residues" evidence="1">
    <location>
        <begin position="146"/>
        <end position="155"/>
    </location>
</feature>
<dbReference type="GO" id="GO:0045017">
    <property type="term" value="P:glycerolipid biosynthetic process"/>
    <property type="evidence" value="ECO:0007669"/>
    <property type="project" value="InterPro"/>
</dbReference>
<reference evidence="3 4" key="1">
    <citation type="submission" date="2019-08" db="EMBL/GenBank/DDBJ databases">
        <authorList>
            <person name="Khan S.A."/>
            <person name="Jeon C.O."/>
            <person name="Jeong S.E."/>
        </authorList>
    </citation>
    <scope>NUCLEOTIDE SEQUENCE [LARGE SCALE GENOMIC DNA]</scope>
    <source>
        <strain evidence="4">IMCC1728</strain>
    </source>
</reference>
<feature type="compositionally biased region" description="Low complexity" evidence="1">
    <location>
        <begin position="245"/>
        <end position="255"/>
    </location>
</feature>
<dbReference type="GO" id="GO:0004144">
    <property type="term" value="F:diacylglycerol O-acyltransferase activity"/>
    <property type="evidence" value="ECO:0007669"/>
    <property type="project" value="InterPro"/>
</dbReference>
<accession>A0A5C6U226</accession>
<gene>
    <name evidence="3" type="ORF">FSC37_08760</name>
</gene>
<protein>
    <recommendedName>
        <fullName evidence="2">O-acyltransferase WSD1-like N-terminal domain-containing protein</fullName>
    </recommendedName>
</protein>
<sequence>MKQLSGLDASFLYLETAEMPMHVGALHLFELPHSYRGNFLDDMRRHIASRLPLAPALRRKLAWMPLNLAAPAWVDADPDLEVHVVGIRLPKGSDIAELEAKVGELHPVLLDRSRPLWKFHVFDGGAGPGWPEALRAVHPAASRCGGWPGGGGAGPGHPRPRPRAARDRSAAHATAQGPARHDRDAARRAVAPARPGGQPWSRPCPRRWARSRRWLPRRPAARSAKPPRRCGRASRARPPRRRRASATSAWHRARG</sequence>
<organism evidence="3 4">
    <name type="scientific">Piscinibacter aquaticus</name>
    <dbReference type="NCBI Taxonomy" id="392597"/>
    <lineage>
        <taxon>Bacteria</taxon>
        <taxon>Pseudomonadati</taxon>
        <taxon>Pseudomonadota</taxon>
        <taxon>Betaproteobacteria</taxon>
        <taxon>Burkholderiales</taxon>
        <taxon>Sphaerotilaceae</taxon>
        <taxon>Piscinibacter</taxon>
    </lineage>
</organism>
<dbReference type="EMBL" id="VOPW01000001">
    <property type="protein sequence ID" value="TXC65991.1"/>
    <property type="molecule type" value="Genomic_DNA"/>
</dbReference>
<proteinExistence type="predicted"/>
<dbReference type="InterPro" id="IPR004255">
    <property type="entry name" value="O-acyltransferase_WSD1_N"/>
</dbReference>
<feature type="compositionally biased region" description="Basic residues" evidence="1">
    <location>
        <begin position="204"/>
        <end position="244"/>
    </location>
</feature>
<evidence type="ECO:0000256" key="1">
    <source>
        <dbReference type="SAM" id="MobiDB-lite"/>
    </source>
</evidence>
<feature type="domain" description="O-acyltransferase WSD1-like N-terminal" evidence="2">
    <location>
        <begin position="4"/>
        <end position="125"/>
    </location>
</feature>
<evidence type="ECO:0000259" key="2">
    <source>
        <dbReference type="Pfam" id="PF03007"/>
    </source>
</evidence>
<keyword evidence="4" id="KW-1185">Reference proteome</keyword>
<feature type="region of interest" description="Disordered" evidence="1">
    <location>
        <begin position="145"/>
        <end position="255"/>
    </location>
</feature>
<feature type="compositionally biased region" description="Low complexity" evidence="1">
    <location>
        <begin position="188"/>
        <end position="203"/>
    </location>
</feature>
<dbReference type="Pfam" id="PF03007">
    <property type="entry name" value="WS_DGAT_cat"/>
    <property type="match status" value="1"/>
</dbReference>
<evidence type="ECO:0000313" key="4">
    <source>
        <dbReference type="Proteomes" id="UP000321832"/>
    </source>
</evidence>
<dbReference type="Proteomes" id="UP000321832">
    <property type="component" value="Unassembled WGS sequence"/>
</dbReference>